<dbReference type="GO" id="GO:0016758">
    <property type="term" value="F:hexosyltransferase activity"/>
    <property type="evidence" value="ECO:0007669"/>
    <property type="project" value="InterPro"/>
</dbReference>
<evidence type="ECO:0000313" key="2">
    <source>
        <dbReference type="EMBL" id="EKX90322.1"/>
    </source>
</evidence>
<feature type="domain" description="Glycosyl transferase family 28 C-terminal" evidence="1">
    <location>
        <begin position="252"/>
        <end position="358"/>
    </location>
</feature>
<dbReference type="PATRIC" id="fig|1035195.3.peg.1385"/>
<dbReference type="Pfam" id="PF04101">
    <property type="entry name" value="Glyco_tran_28_C"/>
    <property type="match status" value="1"/>
</dbReference>
<dbReference type="InterPro" id="IPR007235">
    <property type="entry name" value="Glyco_trans_28_C"/>
</dbReference>
<keyword evidence="3" id="KW-1185">Reference proteome</keyword>
<dbReference type="HOGENOM" id="CLU_055279_0_0_11"/>
<proteinExistence type="predicted"/>
<dbReference type="eggNOG" id="COG4671">
    <property type="taxonomic scope" value="Bacteria"/>
</dbReference>
<dbReference type="STRING" id="1035195.HMPREF9997_01537"/>
<dbReference type="Proteomes" id="UP000010445">
    <property type="component" value="Unassembled WGS sequence"/>
</dbReference>
<sequence length="398" mass="43318">METTPVRVLLYSHDSQGLGHVRRNLTIAHHIAAAIPAATGRPVSGLLVSGLAPASVFPLPQGFDWLTIPGISKGKDGYQPRSLGEPTHNLIRLRSELLKSTLLSFAPDLVIIDRHIYGVWKELFTPLEQLRTAHPHTSVVLGLREVLDEPAVAAAEWESLGNPEQLCDIVDEVWVYGDPAVHNPLKTGEIPDFFTDRLRFTGYLANGRRVADHDTTLAPEPFILTTAGGGSDGYHLLKSATRIDVPAGHRHIIVTGPQLEERAFKHIASLAGPNTEVHHSWPGLSTQIARASAVIAMGGYNTVCEILCTDTPGLLIPREHPRREQLIRAESLHEARAIDYLRVGAVSTNALSAWVADAVHRTVDRSSLARDGLNVAAHYATELINHTDLVSTEGSTLK</sequence>
<dbReference type="RefSeq" id="WP_006063766.1">
    <property type="nucleotide sequence ID" value="NZ_KB290831.1"/>
</dbReference>
<name>L1MGH8_9CORY</name>
<dbReference type="SUPFAM" id="SSF53756">
    <property type="entry name" value="UDP-Glycosyltransferase/glycogen phosphorylase"/>
    <property type="match status" value="1"/>
</dbReference>
<evidence type="ECO:0000259" key="1">
    <source>
        <dbReference type="Pfam" id="PF04101"/>
    </source>
</evidence>
<dbReference type="PANTHER" id="PTHR21015:SF28">
    <property type="entry name" value="SLL1722 PROTEIN"/>
    <property type="match status" value="1"/>
</dbReference>
<organism evidence="2 3">
    <name type="scientific">Corynebacterium durum F0235</name>
    <dbReference type="NCBI Taxonomy" id="1035195"/>
    <lineage>
        <taxon>Bacteria</taxon>
        <taxon>Bacillati</taxon>
        <taxon>Actinomycetota</taxon>
        <taxon>Actinomycetes</taxon>
        <taxon>Mycobacteriales</taxon>
        <taxon>Corynebacteriaceae</taxon>
        <taxon>Corynebacterium</taxon>
    </lineage>
</organism>
<accession>L1MGH8</accession>
<dbReference type="PANTHER" id="PTHR21015">
    <property type="entry name" value="UDP-N-ACETYLGLUCOSAMINE--N-ACETYLMURAMYL-(PENTAPEPTIDE) PYROPHOSPHORYL-UNDECAPRENOL N-ACETYLGLUCOSAMINE TRANSFERASE 1"/>
    <property type="match status" value="1"/>
</dbReference>
<dbReference type="OrthoDB" id="9802126at2"/>
<dbReference type="EMBL" id="AMEM01000018">
    <property type="protein sequence ID" value="EKX90322.1"/>
    <property type="molecule type" value="Genomic_DNA"/>
</dbReference>
<dbReference type="Gene3D" id="3.40.50.2000">
    <property type="entry name" value="Glycogen Phosphorylase B"/>
    <property type="match status" value="1"/>
</dbReference>
<comment type="caution">
    <text evidence="2">The sequence shown here is derived from an EMBL/GenBank/DDBJ whole genome shotgun (WGS) entry which is preliminary data.</text>
</comment>
<protein>
    <recommendedName>
        <fullName evidence="1">Glycosyl transferase family 28 C-terminal domain-containing protein</fullName>
    </recommendedName>
</protein>
<dbReference type="AlphaFoldDB" id="L1MGH8"/>
<evidence type="ECO:0000313" key="3">
    <source>
        <dbReference type="Proteomes" id="UP000010445"/>
    </source>
</evidence>
<gene>
    <name evidence="2" type="ORF">HMPREF9997_01537</name>
</gene>
<reference evidence="2 3" key="1">
    <citation type="submission" date="2012-05" db="EMBL/GenBank/DDBJ databases">
        <authorList>
            <person name="Weinstock G."/>
            <person name="Sodergren E."/>
            <person name="Lobos E.A."/>
            <person name="Fulton L."/>
            <person name="Fulton R."/>
            <person name="Courtney L."/>
            <person name="Fronick C."/>
            <person name="O'Laughlin M."/>
            <person name="Godfrey J."/>
            <person name="Wilson R.M."/>
            <person name="Miner T."/>
            <person name="Farmer C."/>
            <person name="Delehaunty K."/>
            <person name="Cordes M."/>
            <person name="Minx P."/>
            <person name="Tomlinson C."/>
            <person name="Chen J."/>
            <person name="Wollam A."/>
            <person name="Pepin K.H."/>
            <person name="Bhonagiri V."/>
            <person name="Zhang X."/>
            <person name="Suruliraj S."/>
            <person name="Warren W."/>
            <person name="Mitreva M."/>
            <person name="Mardis E.R."/>
            <person name="Wilson R.K."/>
        </authorList>
    </citation>
    <scope>NUCLEOTIDE SEQUENCE [LARGE SCALE GENOMIC DNA]</scope>
    <source>
        <strain evidence="2 3">F0235</strain>
    </source>
</reference>